<comment type="similarity">
    <text evidence="2">Belongs to the amidase family.</text>
</comment>
<gene>
    <name evidence="8" type="ORF">B0A52_07054</name>
</gene>
<evidence type="ECO:0000259" key="7">
    <source>
        <dbReference type="SMART" id="SM00906"/>
    </source>
</evidence>
<evidence type="ECO:0000313" key="8">
    <source>
        <dbReference type="EMBL" id="RVX68627.1"/>
    </source>
</evidence>
<dbReference type="CDD" id="cd12148">
    <property type="entry name" value="fungal_TF_MHR"/>
    <property type="match status" value="1"/>
</dbReference>
<keyword evidence="5" id="KW-0539">Nucleus</keyword>
<dbReference type="Gene3D" id="3.90.1300.10">
    <property type="entry name" value="Amidase signature (AS) domain"/>
    <property type="match status" value="1"/>
</dbReference>
<proteinExistence type="inferred from homology"/>
<dbReference type="GO" id="GO:0008270">
    <property type="term" value="F:zinc ion binding"/>
    <property type="evidence" value="ECO:0007669"/>
    <property type="project" value="InterPro"/>
</dbReference>
<evidence type="ECO:0000256" key="4">
    <source>
        <dbReference type="ARBA" id="ARBA00022801"/>
    </source>
</evidence>
<evidence type="ECO:0000256" key="2">
    <source>
        <dbReference type="ARBA" id="ARBA00009199"/>
    </source>
</evidence>
<dbReference type="SUPFAM" id="SSF75304">
    <property type="entry name" value="Amidase signature (AS) enzymes"/>
    <property type="match status" value="1"/>
</dbReference>
<dbReference type="GO" id="GO:0004040">
    <property type="term" value="F:amidase activity"/>
    <property type="evidence" value="ECO:0007669"/>
    <property type="project" value="UniProtKB-EC"/>
</dbReference>
<dbReference type="SMART" id="SM00906">
    <property type="entry name" value="Fungal_trans"/>
    <property type="match status" value="1"/>
</dbReference>
<dbReference type="InterPro" id="IPR020556">
    <property type="entry name" value="Amidase_CS"/>
</dbReference>
<comment type="caution">
    <text evidence="8">The sequence shown here is derived from an EMBL/GenBank/DDBJ whole genome shotgun (WGS) entry which is preliminary data.</text>
</comment>
<dbReference type="EMBL" id="NAJM01000036">
    <property type="protein sequence ID" value="RVX68627.1"/>
    <property type="molecule type" value="Genomic_DNA"/>
</dbReference>
<dbReference type="InterPro" id="IPR007219">
    <property type="entry name" value="XnlR_reg_dom"/>
</dbReference>
<dbReference type="VEuPathDB" id="FungiDB:PV10_02344"/>
<dbReference type="PANTHER" id="PTHR46072">
    <property type="entry name" value="AMIDASE-RELATED-RELATED"/>
    <property type="match status" value="1"/>
</dbReference>
<dbReference type="InterPro" id="IPR036928">
    <property type="entry name" value="AS_sf"/>
</dbReference>
<comment type="catalytic activity">
    <reaction evidence="1">
        <text>a monocarboxylic acid amide + H2O = a monocarboxylate + NH4(+)</text>
        <dbReference type="Rhea" id="RHEA:12020"/>
        <dbReference type="ChEBI" id="CHEBI:15377"/>
        <dbReference type="ChEBI" id="CHEBI:28938"/>
        <dbReference type="ChEBI" id="CHEBI:35757"/>
        <dbReference type="ChEBI" id="CHEBI:83628"/>
        <dbReference type="EC" id="3.5.1.4"/>
    </reaction>
</comment>
<evidence type="ECO:0000256" key="6">
    <source>
        <dbReference type="SAM" id="MobiDB-lite"/>
    </source>
</evidence>
<dbReference type="InterPro" id="IPR023631">
    <property type="entry name" value="Amidase_dom"/>
</dbReference>
<dbReference type="Proteomes" id="UP000288859">
    <property type="component" value="Unassembled WGS sequence"/>
</dbReference>
<feature type="region of interest" description="Disordered" evidence="6">
    <location>
        <begin position="547"/>
        <end position="575"/>
    </location>
</feature>
<dbReference type="PROSITE" id="PS00571">
    <property type="entry name" value="AMIDASES"/>
    <property type="match status" value="1"/>
</dbReference>
<keyword evidence="4" id="KW-0378">Hydrolase</keyword>
<dbReference type="Pfam" id="PF04082">
    <property type="entry name" value="Fungal_trans"/>
    <property type="match status" value="1"/>
</dbReference>
<dbReference type="VEuPathDB" id="FungiDB:PV10_07016"/>
<dbReference type="GO" id="GO:0006351">
    <property type="term" value="P:DNA-templated transcription"/>
    <property type="evidence" value="ECO:0007669"/>
    <property type="project" value="InterPro"/>
</dbReference>
<reference evidence="8 9" key="1">
    <citation type="submission" date="2017-03" db="EMBL/GenBank/DDBJ databases">
        <title>Genomes of endolithic fungi from Antarctica.</title>
        <authorList>
            <person name="Coleine C."/>
            <person name="Masonjones S."/>
            <person name="Stajich J.E."/>
        </authorList>
    </citation>
    <scope>NUCLEOTIDE SEQUENCE [LARGE SCALE GENOMIC DNA]</scope>
    <source>
        <strain evidence="8 9">CCFEE 6314</strain>
    </source>
</reference>
<protein>
    <recommendedName>
        <fullName evidence="3">amidase</fullName>
        <ecNumber evidence="3">3.5.1.4</ecNumber>
    </recommendedName>
</protein>
<accession>A0A438MZD7</accession>
<organism evidence="8 9">
    <name type="scientific">Exophiala mesophila</name>
    <name type="common">Black yeast-like fungus</name>
    <dbReference type="NCBI Taxonomy" id="212818"/>
    <lineage>
        <taxon>Eukaryota</taxon>
        <taxon>Fungi</taxon>
        <taxon>Dikarya</taxon>
        <taxon>Ascomycota</taxon>
        <taxon>Pezizomycotina</taxon>
        <taxon>Eurotiomycetes</taxon>
        <taxon>Chaetothyriomycetidae</taxon>
        <taxon>Chaetothyriales</taxon>
        <taxon>Herpotrichiellaceae</taxon>
        <taxon>Exophiala</taxon>
    </lineage>
</organism>
<dbReference type="Pfam" id="PF01425">
    <property type="entry name" value="Amidase"/>
    <property type="match status" value="1"/>
</dbReference>
<evidence type="ECO:0000256" key="3">
    <source>
        <dbReference type="ARBA" id="ARBA00012922"/>
    </source>
</evidence>
<dbReference type="AlphaFoldDB" id="A0A438MZD7"/>
<evidence type="ECO:0000256" key="5">
    <source>
        <dbReference type="ARBA" id="ARBA00023242"/>
    </source>
</evidence>
<evidence type="ECO:0000256" key="1">
    <source>
        <dbReference type="ARBA" id="ARBA00001311"/>
    </source>
</evidence>
<feature type="domain" description="Xylanolytic transcriptional activator regulatory" evidence="7">
    <location>
        <begin position="787"/>
        <end position="855"/>
    </location>
</feature>
<feature type="compositionally biased region" description="Polar residues" evidence="6">
    <location>
        <begin position="557"/>
        <end position="575"/>
    </location>
</feature>
<dbReference type="PANTHER" id="PTHR46072:SF4">
    <property type="entry name" value="AMIDASE C550.07-RELATED"/>
    <property type="match status" value="1"/>
</dbReference>
<evidence type="ECO:0000313" key="9">
    <source>
        <dbReference type="Proteomes" id="UP000288859"/>
    </source>
</evidence>
<dbReference type="EC" id="3.5.1.4" evidence="3"/>
<dbReference type="OrthoDB" id="4121200at2759"/>
<sequence length="1107" mass="123634">MASQSTSLATNALIKKALDLRDDSLSRITPPLDLSHLPKPLPQNVRGIPNKILEKEEIEITSLEANEILHAIRTKKYSCVTVCKAFLRRAALAQSLVNCITEVLPEFALERAAYLDSLDEPVGPLHGLPISIKEHHGMFGRMKTCGYVAYIDEDHSGVSAVNDVLWAAGAVFYARTTMPQTGMHLETSSNIYGVTLNSYNLSLTPGGSSGGEAALLALRGSVLGVGGDSGGSIRGPAANVGIYGFKPTTGRVSRRGARVAPGGDGIIGSHGPMTTSRSGLSLFMRTYCNSQPWNNDPALVPLPWREVKLPTKLKIAFLWNDGIVMPHPPVRRALDNVAEALRRHPDKFEVVDWVPLDHAKADDIAMGLYFEDGCRAVKEVLKKGGEQPRPLTQWIFDNERVKHKTIEEVWEFKARRNEYRQQYNDYWLATGDVDGHPVDAIISPAAPGAAYPHEKATYWLYTSQWNLLEYPGSSFPVTTVDQELDVKDESYVPKNSRDRENYDLYDPIIFKDAPVGLQIITQCIPASHEPMGMYSVSYVRSLESQLSNFQDDPGEPISNQTVNQPHSGSPSRQILEQPINHNGLNHGGLATQDAPEQLGMTYLAPLYTPNNMLYDLDLLQQEDNLFSISHIPPVSHRDTTTSPVAASDTTVPVQSLSQATAPTVAEVSINEGACFFQTYFETVHPRYPFLDVEECSRAYQDWKSGDIFISSGTAWSSYLVKMIFANGSILRQARLDYTTRRQHRDLMLQAQADQSIMTDSTYKPLIRLQAMLLYAIHALHGESTSRLVHIIGVVMRFAVLHRFNRLVNDGTDETIMSIKAWWCIYSLDKVVAITLQLPPYPPEEWITTPLYESRFEPQFEMPWASDVPGSTERVIYNFDLSYYAHMCRIRRIHSRILTATQDLAPGTETKFTEEMRAEIDQWSQRDKMYAYGRPNTEGHASPLGLTHVADITRVFLYSSVKADDINSPLTDELLQACCDTCTGFRALQKKRQIPKHWIDMLFQFQTGVTIIYQLWRRGTPISKAADRAIRDCTSSLAIFADRSQNTDIYRDCLDVLASSITRSLPPGKIDDESRQELAALVQQIVESGIAPHVAAKLSEMTANFESG</sequence>
<dbReference type="GO" id="GO:0003677">
    <property type="term" value="F:DNA binding"/>
    <property type="evidence" value="ECO:0007669"/>
    <property type="project" value="InterPro"/>
</dbReference>
<name>A0A438MZD7_EXOME</name>